<reference evidence="2 3" key="1">
    <citation type="submission" date="2020-10" db="EMBL/GenBank/DDBJ databases">
        <title>Identification of Nocardia species via Next-generation sequencing and recognition of intraspecies genetic diversity.</title>
        <authorList>
            <person name="Li P."/>
            <person name="Li P."/>
            <person name="Lu B."/>
        </authorList>
    </citation>
    <scope>NUCLEOTIDE SEQUENCE [LARGE SCALE GENOMIC DNA]</scope>
    <source>
        <strain evidence="2 3">BJ06-0143</strain>
    </source>
</reference>
<evidence type="ECO:0000313" key="3">
    <source>
        <dbReference type="Proteomes" id="UP000707731"/>
    </source>
</evidence>
<feature type="domain" description="NAD-dependent epimerase/dehydratase" evidence="1">
    <location>
        <begin position="6"/>
        <end position="209"/>
    </location>
</feature>
<accession>A0ABS0DIE0</accession>
<evidence type="ECO:0000313" key="2">
    <source>
        <dbReference type="EMBL" id="MBF6356714.1"/>
    </source>
</evidence>
<protein>
    <submittedName>
        <fullName evidence="2">NAD-dependent epimerase/dehydratase family protein</fullName>
    </submittedName>
</protein>
<dbReference type="Pfam" id="PF01370">
    <property type="entry name" value="Epimerase"/>
    <property type="match status" value="1"/>
</dbReference>
<comment type="caution">
    <text evidence="2">The sequence shown here is derived from an EMBL/GenBank/DDBJ whole genome shotgun (WGS) entry which is preliminary data.</text>
</comment>
<dbReference type="InterPro" id="IPR001509">
    <property type="entry name" value="Epimerase_deHydtase"/>
</dbReference>
<dbReference type="RefSeq" id="WP_195003545.1">
    <property type="nucleotide sequence ID" value="NZ_JADLQN010000003.1"/>
</dbReference>
<dbReference type="EMBL" id="JADLQN010000003">
    <property type="protein sequence ID" value="MBF6356714.1"/>
    <property type="molecule type" value="Genomic_DNA"/>
</dbReference>
<proteinExistence type="predicted"/>
<dbReference type="Proteomes" id="UP000707731">
    <property type="component" value="Unassembled WGS sequence"/>
</dbReference>
<dbReference type="SUPFAM" id="SSF51735">
    <property type="entry name" value="NAD(P)-binding Rossmann-fold domains"/>
    <property type="match status" value="1"/>
</dbReference>
<evidence type="ECO:0000259" key="1">
    <source>
        <dbReference type="Pfam" id="PF01370"/>
    </source>
</evidence>
<keyword evidence="3" id="KW-1185">Reference proteome</keyword>
<dbReference type="InterPro" id="IPR036291">
    <property type="entry name" value="NAD(P)-bd_dom_sf"/>
</dbReference>
<organism evidence="2 3">
    <name type="scientific">Nocardia higoensis</name>
    <dbReference type="NCBI Taxonomy" id="228599"/>
    <lineage>
        <taxon>Bacteria</taxon>
        <taxon>Bacillati</taxon>
        <taxon>Actinomycetota</taxon>
        <taxon>Actinomycetes</taxon>
        <taxon>Mycobacteriales</taxon>
        <taxon>Nocardiaceae</taxon>
        <taxon>Nocardia</taxon>
    </lineage>
</organism>
<gene>
    <name evidence="2" type="ORF">IU449_19550</name>
</gene>
<name>A0ABS0DIE0_9NOCA</name>
<dbReference type="Gene3D" id="3.40.50.720">
    <property type="entry name" value="NAD(P)-binding Rossmann-like Domain"/>
    <property type="match status" value="1"/>
</dbReference>
<sequence>MSMHVVIGAGATGSATARLLADTGEQVRLVTRRGSGPVHERIERVAADATDIARLTELTRGAVAVFNCAMPAYDRWPTDFPPLAAAALAAAERTGADYIMLGNTYGYGHTDTPLTENLPMAATSVKGRVRAQMWNDARAAYDAGRLRVTEVRASDFLGAGAYSPFTLMVGAHVLAGSPAAYPGDLDARHSWTYTGDAARTLVAAARHEQSWGRAWHVPSTSEAPVRELAARLAAAAGVPDPRLNAMTRAELEEIGRSDSVMAEIPEMLYLYDRPNILDASFTMKALDVAPTPVDDVLAEMAAEHTGSAAI</sequence>